<reference evidence="5 6" key="2">
    <citation type="submission" date="2018-05" db="EMBL/GenBank/DDBJ databases">
        <authorList>
            <person name="Lanie J.A."/>
            <person name="Ng W.-L."/>
            <person name="Kazmierczak K.M."/>
            <person name="Andrzejewski T.M."/>
            <person name="Davidsen T.M."/>
            <person name="Wayne K.J."/>
            <person name="Tettelin H."/>
            <person name="Glass J.I."/>
            <person name="Rusch D."/>
            <person name="Podicherti R."/>
            <person name="Tsui H.-C.T."/>
            <person name="Winkler M.E."/>
        </authorList>
    </citation>
    <scope>NUCLEOTIDE SEQUENCE [LARGE SCALE GENOMIC DNA]</scope>
    <source>
        <strain evidence="5 6">C305</strain>
    </source>
</reference>
<dbReference type="Gene3D" id="1.25.40.10">
    <property type="entry name" value="Tetratricopeptide repeat domain"/>
    <property type="match status" value="2"/>
</dbReference>
<dbReference type="RefSeq" id="WP_109358785.1">
    <property type="nucleotide sequence ID" value="NZ_QFRJ01000002.1"/>
</dbReference>
<proteinExistence type="predicted"/>
<feature type="repeat" description="TPR" evidence="3">
    <location>
        <begin position="71"/>
        <end position="104"/>
    </location>
</feature>
<dbReference type="OrthoDB" id="5508659at2"/>
<reference evidence="5 6" key="1">
    <citation type="submission" date="2018-05" db="EMBL/GenBank/DDBJ databases">
        <title>Brumimicrobium oceani sp. nov., isolated from coastal sediment.</title>
        <authorList>
            <person name="Kou Y."/>
        </authorList>
    </citation>
    <scope>NUCLEOTIDE SEQUENCE [LARGE SCALE GENOMIC DNA]</scope>
    <source>
        <strain evidence="5 6">C305</strain>
    </source>
</reference>
<protein>
    <submittedName>
        <fullName evidence="5">Uncharacterized protein</fullName>
    </submittedName>
</protein>
<dbReference type="AlphaFoldDB" id="A0A2U2XFY1"/>
<comment type="caution">
    <text evidence="5">The sequence shown here is derived from an EMBL/GenBank/DDBJ whole genome shotgun (WGS) entry which is preliminary data.</text>
</comment>
<dbReference type="PANTHER" id="PTHR44858:SF1">
    <property type="entry name" value="UDP-N-ACETYLGLUCOSAMINE--PEPTIDE N-ACETYLGLUCOSAMINYLTRANSFERASE SPINDLY-RELATED"/>
    <property type="match status" value="1"/>
</dbReference>
<dbReference type="InterPro" id="IPR050498">
    <property type="entry name" value="Ycf3"/>
</dbReference>
<feature type="region of interest" description="Disordered" evidence="4">
    <location>
        <begin position="156"/>
        <end position="200"/>
    </location>
</feature>
<evidence type="ECO:0000313" key="6">
    <source>
        <dbReference type="Proteomes" id="UP000245370"/>
    </source>
</evidence>
<organism evidence="5 6">
    <name type="scientific">Brumimicrobium oceani</name>
    <dbReference type="NCBI Taxonomy" id="2100725"/>
    <lineage>
        <taxon>Bacteria</taxon>
        <taxon>Pseudomonadati</taxon>
        <taxon>Bacteroidota</taxon>
        <taxon>Flavobacteriia</taxon>
        <taxon>Flavobacteriales</taxon>
        <taxon>Crocinitomicaceae</taxon>
        <taxon>Brumimicrobium</taxon>
    </lineage>
</organism>
<dbReference type="InterPro" id="IPR011990">
    <property type="entry name" value="TPR-like_helical_dom_sf"/>
</dbReference>
<keyword evidence="6" id="KW-1185">Reference proteome</keyword>
<dbReference type="Pfam" id="PF13414">
    <property type="entry name" value="TPR_11"/>
    <property type="match status" value="1"/>
</dbReference>
<evidence type="ECO:0000313" key="5">
    <source>
        <dbReference type="EMBL" id="PWH86673.1"/>
    </source>
</evidence>
<evidence type="ECO:0000256" key="2">
    <source>
        <dbReference type="ARBA" id="ARBA00022803"/>
    </source>
</evidence>
<evidence type="ECO:0000256" key="1">
    <source>
        <dbReference type="ARBA" id="ARBA00022737"/>
    </source>
</evidence>
<feature type="repeat" description="TPR" evidence="3">
    <location>
        <begin position="3"/>
        <end position="36"/>
    </location>
</feature>
<dbReference type="PROSITE" id="PS50005">
    <property type="entry name" value="TPR"/>
    <property type="match status" value="2"/>
</dbReference>
<dbReference type="InterPro" id="IPR019734">
    <property type="entry name" value="TPR_rpt"/>
</dbReference>
<dbReference type="PANTHER" id="PTHR44858">
    <property type="entry name" value="TETRATRICOPEPTIDE REPEAT PROTEIN 6"/>
    <property type="match status" value="1"/>
</dbReference>
<dbReference type="Pfam" id="PF13181">
    <property type="entry name" value="TPR_8"/>
    <property type="match status" value="1"/>
</dbReference>
<dbReference type="SMART" id="SM00028">
    <property type="entry name" value="TPR"/>
    <property type="match status" value="4"/>
</dbReference>
<dbReference type="EMBL" id="QFRJ01000002">
    <property type="protein sequence ID" value="PWH86673.1"/>
    <property type="molecule type" value="Genomic_DNA"/>
</dbReference>
<dbReference type="Proteomes" id="UP000245370">
    <property type="component" value="Unassembled WGS sequence"/>
</dbReference>
<sequence length="227" mass="25948">MYINSEHKKAQELLDEQKFEKSLIAFNKALKLDPNHPDILSHRGVLHLHMNQKRKCFDDLELSLELDKGYAYRYAALAYARDYFGDLEGAILLYQQAVEVDPEDAISHNNLGLLMEKQGYQQKAKDNFEKADKLAQIQDDMLDKLNELESEEEKFLVKNNDEGSISKSNPLPKPGTMNTPKGEPLQPKKLKADTPPTFGQVSKDLVTKKSVFKEFVSFVKNGFKLEK</sequence>
<keyword evidence="2 3" id="KW-0802">TPR repeat</keyword>
<evidence type="ECO:0000256" key="4">
    <source>
        <dbReference type="SAM" id="MobiDB-lite"/>
    </source>
</evidence>
<dbReference type="SUPFAM" id="SSF48452">
    <property type="entry name" value="TPR-like"/>
    <property type="match status" value="1"/>
</dbReference>
<keyword evidence="1" id="KW-0677">Repeat</keyword>
<accession>A0A2U2XFY1</accession>
<name>A0A2U2XFY1_9FLAO</name>
<gene>
    <name evidence="5" type="ORF">DIT68_04145</name>
</gene>
<evidence type="ECO:0000256" key="3">
    <source>
        <dbReference type="PROSITE-ProRule" id="PRU00339"/>
    </source>
</evidence>